<name>A0A1Q8CR35_9PSEU</name>
<gene>
    <name evidence="2" type="ORF">BU204_14885</name>
</gene>
<dbReference type="InterPro" id="IPR043917">
    <property type="entry name" value="DUF5753"/>
</dbReference>
<feature type="domain" description="HTH cro/C1-type" evidence="1">
    <location>
        <begin position="3"/>
        <end position="58"/>
    </location>
</feature>
<dbReference type="Gene3D" id="1.10.260.40">
    <property type="entry name" value="lambda repressor-like DNA-binding domains"/>
    <property type="match status" value="1"/>
</dbReference>
<accession>A0A1Q8CR35</accession>
<protein>
    <recommendedName>
        <fullName evidence="1">HTH cro/C1-type domain-containing protein</fullName>
    </recommendedName>
</protein>
<dbReference type="CDD" id="cd00093">
    <property type="entry name" value="HTH_XRE"/>
    <property type="match status" value="1"/>
</dbReference>
<reference evidence="2 3" key="1">
    <citation type="submission" date="2016-12" db="EMBL/GenBank/DDBJ databases">
        <title>The draft genome sequence of Actinophytocola sp. 11-183.</title>
        <authorList>
            <person name="Wang W."/>
            <person name="Yuan L."/>
        </authorList>
    </citation>
    <scope>NUCLEOTIDE SEQUENCE [LARGE SCALE GENOMIC DNA]</scope>
    <source>
        <strain evidence="2 3">11-183</strain>
    </source>
</reference>
<dbReference type="Pfam" id="PF13560">
    <property type="entry name" value="HTH_31"/>
    <property type="match status" value="1"/>
</dbReference>
<keyword evidence="3" id="KW-1185">Reference proteome</keyword>
<dbReference type="PROSITE" id="PS50943">
    <property type="entry name" value="HTH_CROC1"/>
    <property type="match status" value="1"/>
</dbReference>
<dbReference type="SMART" id="SM00530">
    <property type="entry name" value="HTH_XRE"/>
    <property type="match status" value="1"/>
</dbReference>
<dbReference type="InterPro" id="IPR001387">
    <property type="entry name" value="Cro/C1-type_HTH"/>
</dbReference>
<dbReference type="InterPro" id="IPR010982">
    <property type="entry name" value="Lambda_DNA-bd_dom_sf"/>
</dbReference>
<evidence type="ECO:0000259" key="1">
    <source>
        <dbReference type="PROSITE" id="PS50943"/>
    </source>
</evidence>
<dbReference type="AlphaFoldDB" id="A0A1Q8CR35"/>
<dbReference type="STRING" id="1912961.BU204_14885"/>
<evidence type="ECO:0000313" key="2">
    <source>
        <dbReference type="EMBL" id="OLF16821.1"/>
    </source>
</evidence>
<dbReference type="Pfam" id="PF19054">
    <property type="entry name" value="DUF5753"/>
    <property type="match status" value="1"/>
</dbReference>
<dbReference type="EMBL" id="MSIE01000025">
    <property type="protein sequence ID" value="OLF16821.1"/>
    <property type="molecule type" value="Genomic_DNA"/>
</dbReference>
<sequence>MELRRHRERTGLSLEKVGAVLGWSANTMSRLERGLRPDTTPDEVSALLAVMGVVGADRERVMRMAFGLVEQGWWETNNANMSDQARTYLGFESRASRIVDVEPLLVPGLLQTPEYMHALFIAFGVNKSEIPGRIARRVRRQQLLDRWEPPALVFVVSELALHQPVGGDAVMARQLRHMAEQARRPHVSVRLIPVSVAAHPALRGAYVVLDFADEQPVVFIEGRRSGMFPDDPEEVAEYRQAAEKVADLTLSEEGSRDLLLAIAEGMERAR</sequence>
<dbReference type="Proteomes" id="UP000185596">
    <property type="component" value="Unassembled WGS sequence"/>
</dbReference>
<proteinExistence type="predicted"/>
<evidence type="ECO:0000313" key="3">
    <source>
        <dbReference type="Proteomes" id="UP000185596"/>
    </source>
</evidence>
<comment type="caution">
    <text evidence="2">The sequence shown here is derived from an EMBL/GenBank/DDBJ whole genome shotgun (WGS) entry which is preliminary data.</text>
</comment>
<dbReference type="SUPFAM" id="SSF47413">
    <property type="entry name" value="lambda repressor-like DNA-binding domains"/>
    <property type="match status" value="1"/>
</dbReference>
<organism evidence="2 3">
    <name type="scientific">Actinophytocola xanthii</name>
    <dbReference type="NCBI Taxonomy" id="1912961"/>
    <lineage>
        <taxon>Bacteria</taxon>
        <taxon>Bacillati</taxon>
        <taxon>Actinomycetota</taxon>
        <taxon>Actinomycetes</taxon>
        <taxon>Pseudonocardiales</taxon>
        <taxon>Pseudonocardiaceae</taxon>
    </lineage>
</organism>
<dbReference type="GO" id="GO:0003677">
    <property type="term" value="F:DNA binding"/>
    <property type="evidence" value="ECO:0007669"/>
    <property type="project" value="InterPro"/>
</dbReference>